<evidence type="ECO:0000313" key="3">
    <source>
        <dbReference type="Proteomes" id="UP001299012"/>
    </source>
</evidence>
<sequence>MRATAVAATGALALGALAVPAAHATEGGPYALDVTFSNTKINGGSTVAVGTTTPKKAAVTFTLKHGADVDIHASDFVVGVDLYRGASLDERTSTLESAEAACTDSATAPATVATCTATVTVDPADLRNADAGVWKTGLHAVAYNGQDRNDPRDPGRIGVAQRDSAKDFALQRFAKLTANASPEPVRKGRTITVTGLLSRASWDDGKYHGFSSSVYVKLEYRKKSETSYTPVQSTNAGTGGRVETTTTATADGSYRFTYLGNWITPLVSSPGDYVDVQ</sequence>
<accession>A0ABS9JFE0</accession>
<evidence type="ECO:0000256" key="1">
    <source>
        <dbReference type="SAM" id="SignalP"/>
    </source>
</evidence>
<feature type="signal peptide" evidence="1">
    <location>
        <begin position="1"/>
        <end position="24"/>
    </location>
</feature>
<name>A0ABS9JFE0_9ACTN</name>
<protein>
    <recommendedName>
        <fullName evidence="4">Calcium-binding protein</fullName>
    </recommendedName>
</protein>
<feature type="chain" id="PRO_5045719638" description="Calcium-binding protein" evidence="1">
    <location>
        <begin position="25"/>
        <end position="277"/>
    </location>
</feature>
<keyword evidence="3" id="KW-1185">Reference proteome</keyword>
<dbReference type="RefSeq" id="WP_059250483.1">
    <property type="nucleotide sequence ID" value="NZ_CBDRBY010000006.1"/>
</dbReference>
<gene>
    <name evidence="2" type="ORF">L0F81_13375</name>
</gene>
<keyword evidence="1" id="KW-0732">Signal</keyword>
<proteinExistence type="predicted"/>
<dbReference type="EMBL" id="JAKKZF010000041">
    <property type="protein sequence ID" value="MCG0064264.1"/>
    <property type="molecule type" value="Genomic_DNA"/>
</dbReference>
<comment type="caution">
    <text evidence="2">The sequence shown here is derived from an EMBL/GenBank/DDBJ whole genome shotgun (WGS) entry which is preliminary data.</text>
</comment>
<evidence type="ECO:0008006" key="4">
    <source>
        <dbReference type="Google" id="ProtNLM"/>
    </source>
</evidence>
<reference evidence="2 3" key="1">
    <citation type="submission" date="2022-01" db="EMBL/GenBank/DDBJ databases">
        <title>Draft Genome Sequences of Seven Type Strains of the Genus Streptomyces.</title>
        <authorList>
            <person name="Aziz S."/>
            <person name="Coretto E."/>
            <person name="Chronakova A."/>
            <person name="Sproer C."/>
            <person name="Huber K."/>
            <person name="Nouioui I."/>
            <person name="Gross H."/>
        </authorList>
    </citation>
    <scope>NUCLEOTIDE SEQUENCE [LARGE SCALE GENOMIC DNA]</scope>
    <source>
        <strain evidence="2 3">DSM 41685</strain>
    </source>
</reference>
<evidence type="ECO:0000313" key="2">
    <source>
        <dbReference type="EMBL" id="MCG0064264.1"/>
    </source>
</evidence>
<dbReference type="Proteomes" id="UP001299012">
    <property type="component" value="Unassembled WGS sequence"/>
</dbReference>
<organism evidence="2 3">
    <name type="scientific">Streptomyces tricolor</name>
    <dbReference type="NCBI Taxonomy" id="68277"/>
    <lineage>
        <taxon>Bacteria</taxon>
        <taxon>Bacillati</taxon>
        <taxon>Actinomycetota</taxon>
        <taxon>Actinomycetes</taxon>
        <taxon>Kitasatosporales</taxon>
        <taxon>Streptomycetaceae</taxon>
        <taxon>Streptomyces</taxon>
        <taxon>Streptomyces violaceoruber group</taxon>
    </lineage>
</organism>